<dbReference type="Pfam" id="PF12146">
    <property type="entry name" value="Hydrolase_4"/>
    <property type="match status" value="1"/>
</dbReference>
<dbReference type="InterPro" id="IPR029058">
    <property type="entry name" value="AB_hydrolase_fold"/>
</dbReference>
<reference evidence="3 4" key="2">
    <citation type="journal article" date="2023" name="ChemBioChem">
        <title>Acyltransferase Domain Exchange between Two Independent Type I Polyketide Synthases in the Same Producer Strain of Macrolide Antibiotics.</title>
        <authorList>
            <person name="Kudo F."/>
            <person name="Kishikawa K."/>
            <person name="Tsuboi K."/>
            <person name="Kido T."/>
            <person name="Usui T."/>
            <person name="Hashimoto J."/>
            <person name="Shin-Ya K."/>
            <person name="Miyanaga A."/>
            <person name="Eguchi T."/>
        </authorList>
    </citation>
    <scope>NUCLEOTIDE SEQUENCE [LARGE SCALE GENOMIC DNA]</scope>
    <source>
        <strain evidence="3 4">A-8890</strain>
    </source>
</reference>
<dbReference type="InterPro" id="IPR051044">
    <property type="entry name" value="MAG_DAG_Lipase"/>
</dbReference>
<feature type="region of interest" description="Disordered" evidence="1">
    <location>
        <begin position="255"/>
        <end position="315"/>
    </location>
</feature>
<dbReference type="Proteomes" id="UP001321542">
    <property type="component" value="Chromosome"/>
</dbReference>
<dbReference type="Gene3D" id="3.40.50.1820">
    <property type="entry name" value="alpha/beta hydrolase"/>
    <property type="match status" value="1"/>
</dbReference>
<evidence type="ECO:0000259" key="2">
    <source>
        <dbReference type="Pfam" id="PF12146"/>
    </source>
</evidence>
<feature type="compositionally biased region" description="Basic and acidic residues" evidence="1">
    <location>
        <begin position="277"/>
        <end position="293"/>
    </location>
</feature>
<gene>
    <name evidence="3" type="ORF">SGFS_084750</name>
</gene>
<evidence type="ECO:0000313" key="3">
    <source>
        <dbReference type="EMBL" id="BBC37181.1"/>
    </source>
</evidence>
<evidence type="ECO:0000313" key="4">
    <source>
        <dbReference type="Proteomes" id="UP001321542"/>
    </source>
</evidence>
<feature type="domain" description="Serine aminopeptidase S33" evidence="2">
    <location>
        <begin position="19"/>
        <end position="229"/>
    </location>
</feature>
<protein>
    <recommendedName>
        <fullName evidence="2">Serine aminopeptidase S33 domain-containing protein</fullName>
    </recommendedName>
</protein>
<dbReference type="PANTHER" id="PTHR11614">
    <property type="entry name" value="PHOSPHOLIPASE-RELATED"/>
    <property type="match status" value="1"/>
</dbReference>
<proteinExistence type="predicted"/>
<name>A0ABM8HJM9_9ACTN</name>
<accession>A0ABM8HJM9</accession>
<dbReference type="InterPro" id="IPR022742">
    <property type="entry name" value="Hydrolase_4"/>
</dbReference>
<organism evidence="3 4">
    <name type="scientific">Streptomyces graminofaciens</name>
    <dbReference type="NCBI Taxonomy" id="68212"/>
    <lineage>
        <taxon>Bacteria</taxon>
        <taxon>Bacillati</taxon>
        <taxon>Actinomycetota</taxon>
        <taxon>Actinomycetes</taxon>
        <taxon>Kitasatosporales</taxon>
        <taxon>Streptomycetaceae</taxon>
        <taxon>Streptomyces</taxon>
    </lineage>
</organism>
<dbReference type="RefSeq" id="WP_434028138.1">
    <property type="nucleotide sequence ID" value="NZ_AP018448.1"/>
</dbReference>
<dbReference type="SUPFAM" id="SSF53474">
    <property type="entry name" value="alpha/beta-Hydrolases"/>
    <property type="match status" value="1"/>
</dbReference>
<sequence length="315" mass="33491">MPVLPGAEPYRHEGGEVGVLLCHGFTGSPQSLRPWGEYLAARGLTVRLPLLPGHGTHWEELRPTGWQDWYAEVDRELWALRESCARVFVAGLSMGGALALRLAAKHGEAVDGIVVVNPANKVHGLAAHALPVARHFLPTAKGITSDIAKEGVEELGYSRVPLHAAHSLRTFLRFVDGELPQVTQPLLLLHSARDHVVPPVDSERVLGRVSSTDVTEIVLEQSHHVATLDHDADLIFEQSHTFITRIAPAAGKAASESGAGAVEQTGKATDSGSVADSVKESGPRSVRQSEKGSAEQSGAGSGKQREQREGTATGG</sequence>
<reference evidence="3 4" key="1">
    <citation type="journal article" date="2010" name="ChemBioChem">
        <title>Cloning and characterization of the biosynthetic gene cluster of 16-membered macrolide antibiotic FD-891: involvement of a dual functional cytochrome P450 monooxygenase catalyzing epoxidation and hydroxylation.</title>
        <authorList>
            <person name="Kudo F."/>
            <person name="Motegi A."/>
            <person name="Mizoue K."/>
            <person name="Eguchi T."/>
        </authorList>
    </citation>
    <scope>NUCLEOTIDE SEQUENCE [LARGE SCALE GENOMIC DNA]</scope>
    <source>
        <strain evidence="3 4">A-8890</strain>
    </source>
</reference>
<dbReference type="EMBL" id="AP018448">
    <property type="protein sequence ID" value="BBC37181.1"/>
    <property type="molecule type" value="Genomic_DNA"/>
</dbReference>
<keyword evidence="4" id="KW-1185">Reference proteome</keyword>
<evidence type="ECO:0000256" key="1">
    <source>
        <dbReference type="SAM" id="MobiDB-lite"/>
    </source>
</evidence>